<dbReference type="Proteomes" id="UP001501671">
    <property type="component" value="Unassembled WGS sequence"/>
</dbReference>
<gene>
    <name evidence="2" type="ORF">GCM10023144_36030</name>
</gene>
<dbReference type="Pfam" id="PF03597">
    <property type="entry name" value="FixS"/>
    <property type="match status" value="1"/>
</dbReference>
<evidence type="ECO:0000313" key="3">
    <source>
        <dbReference type="Proteomes" id="UP001501671"/>
    </source>
</evidence>
<dbReference type="EMBL" id="BAABFO010000020">
    <property type="protein sequence ID" value="GAA4338684.1"/>
    <property type="molecule type" value="Genomic_DNA"/>
</dbReference>
<comment type="caution">
    <text evidence="2">The sequence shown here is derived from an EMBL/GenBank/DDBJ whole genome shotgun (WGS) entry which is preliminary data.</text>
</comment>
<keyword evidence="1" id="KW-0472">Membrane</keyword>
<reference evidence="3" key="1">
    <citation type="journal article" date="2019" name="Int. J. Syst. Evol. Microbiol.">
        <title>The Global Catalogue of Microorganisms (GCM) 10K type strain sequencing project: providing services to taxonomists for standard genome sequencing and annotation.</title>
        <authorList>
            <consortium name="The Broad Institute Genomics Platform"/>
            <consortium name="The Broad Institute Genome Sequencing Center for Infectious Disease"/>
            <person name="Wu L."/>
            <person name="Ma J."/>
        </authorList>
    </citation>
    <scope>NUCLEOTIDE SEQUENCE [LARGE SCALE GENOMIC DNA]</scope>
    <source>
        <strain evidence="3">JCM 17666</strain>
    </source>
</reference>
<dbReference type="RefSeq" id="WP_345251268.1">
    <property type="nucleotide sequence ID" value="NZ_BAABFO010000020.1"/>
</dbReference>
<evidence type="ECO:0000313" key="2">
    <source>
        <dbReference type="EMBL" id="GAA4338684.1"/>
    </source>
</evidence>
<dbReference type="InterPro" id="IPR004714">
    <property type="entry name" value="Cyt_oxidase_maturation_cbb3"/>
</dbReference>
<keyword evidence="1" id="KW-1133">Transmembrane helix</keyword>
<dbReference type="NCBIfam" id="TIGR00847">
    <property type="entry name" value="ccoS"/>
    <property type="match status" value="1"/>
</dbReference>
<dbReference type="PANTHER" id="PTHR41532">
    <property type="entry name" value="FIXS PROTEIN"/>
    <property type="match status" value="1"/>
</dbReference>
<organism evidence="2 3">
    <name type="scientific">Pigmentiphaga soli</name>
    <dbReference type="NCBI Taxonomy" id="1007095"/>
    <lineage>
        <taxon>Bacteria</taxon>
        <taxon>Pseudomonadati</taxon>
        <taxon>Pseudomonadota</taxon>
        <taxon>Betaproteobacteria</taxon>
        <taxon>Burkholderiales</taxon>
        <taxon>Alcaligenaceae</taxon>
        <taxon>Pigmentiphaga</taxon>
    </lineage>
</organism>
<proteinExistence type="predicted"/>
<evidence type="ECO:0000256" key="1">
    <source>
        <dbReference type="SAM" id="Phobius"/>
    </source>
</evidence>
<feature type="transmembrane region" description="Helical" evidence="1">
    <location>
        <begin position="6"/>
        <end position="26"/>
    </location>
</feature>
<name>A0ABP8HFN1_9BURK</name>
<sequence length="46" mass="5175">METLYLLIPLSLLLAFAIVAVLWWAVHDGQYEDLDSAAHSVLMDDD</sequence>
<keyword evidence="3" id="KW-1185">Reference proteome</keyword>
<accession>A0ABP8HFN1</accession>
<protein>
    <recommendedName>
        <fullName evidence="4">Cbb3-type cytochrome oxidase assembly protein CcoS</fullName>
    </recommendedName>
</protein>
<keyword evidence="1" id="KW-0812">Transmembrane</keyword>
<dbReference type="PANTHER" id="PTHR41532:SF1">
    <property type="entry name" value="FIXS PROTEIN"/>
    <property type="match status" value="1"/>
</dbReference>
<evidence type="ECO:0008006" key="4">
    <source>
        <dbReference type="Google" id="ProtNLM"/>
    </source>
</evidence>